<reference evidence="1 2" key="1">
    <citation type="submission" date="2014-01" db="EMBL/GenBank/DDBJ databases">
        <title>Draft genome sequencing of Bacillus alcalophilus CGMCC 1.3604.</title>
        <authorList>
            <person name="Yang J."/>
            <person name="Diao L."/>
            <person name="Yang S."/>
        </authorList>
    </citation>
    <scope>NUCLEOTIDE SEQUENCE [LARGE SCALE GENOMIC DNA]</scope>
    <source>
        <strain evidence="1 2">CGMCC 1.3604</strain>
    </source>
</reference>
<dbReference type="AlphaFoldDB" id="A0A4S4K3V1"/>
<dbReference type="Proteomes" id="UP000297014">
    <property type="component" value="Unassembled WGS sequence"/>
</dbReference>
<protein>
    <submittedName>
        <fullName evidence="1">Uncharacterized protein</fullName>
    </submittedName>
</protein>
<name>A0A4S4K3V1_ALKAL</name>
<accession>A0A4S4K3V1</accession>
<comment type="caution">
    <text evidence="1">The sequence shown here is derived from an EMBL/GenBank/DDBJ whole genome shotgun (WGS) entry which is preliminary data.</text>
</comment>
<evidence type="ECO:0000313" key="2">
    <source>
        <dbReference type="Proteomes" id="UP000297014"/>
    </source>
</evidence>
<evidence type="ECO:0000313" key="1">
    <source>
        <dbReference type="EMBL" id="THG92386.1"/>
    </source>
</evidence>
<proteinExistence type="predicted"/>
<gene>
    <name evidence="1" type="ORF">AJ85_13180</name>
</gene>
<sequence length="34" mass="4244">MSCLIIYYVRGDLMRRVEVLPYSEEWLEMFREES</sequence>
<organism evidence="1 2">
    <name type="scientific">Alkalihalobacillus alcalophilus ATCC 27647 = CGMCC 1.3604</name>
    <dbReference type="NCBI Taxonomy" id="1218173"/>
    <lineage>
        <taxon>Bacteria</taxon>
        <taxon>Bacillati</taxon>
        <taxon>Bacillota</taxon>
        <taxon>Bacilli</taxon>
        <taxon>Bacillales</taxon>
        <taxon>Bacillaceae</taxon>
        <taxon>Alkalihalobacillus</taxon>
    </lineage>
</organism>
<dbReference type="EMBL" id="JALP01000004">
    <property type="protein sequence ID" value="THG92386.1"/>
    <property type="molecule type" value="Genomic_DNA"/>
</dbReference>